<dbReference type="AlphaFoldDB" id="A0A0L8IEM1"/>
<name>A0A0L8IEM1_OCTBM</name>
<gene>
    <name evidence="2" type="ORF">OCBIM_22010374mg</name>
</gene>
<proteinExistence type="predicted"/>
<reference evidence="2" key="1">
    <citation type="submission" date="2015-07" db="EMBL/GenBank/DDBJ databases">
        <title>MeaNS - Measles Nucleotide Surveillance Program.</title>
        <authorList>
            <person name="Tran T."/>
            <person name="Druce J."/>
        </authorList>
    </citation>
    <scope>NUCLEOTIDE SEQUENCE</scope>
    <source>
        <strain evidence="2">UCB-OBI-ISO-001</strain>
        <tissue evidence="2">Gonad</tissue>
    </source>
</reference>
<protein>
    <submittedName>
        <fullName evidence="2">Uncharacterized protein</fullName>
    </submittedName>
</protein>
<evidence type="ECO:0000256" key="1">
    <source>
        <dbReference type="SAM" id="Phobius"/>
    </source>
</evidence>
<sequence>MKMNKIILNIKKKNYKDNTITNFIYVLFSIVTYLELITSQSIFSLSLSL</sequence>
<keyword evidence="1" id="KW-0472">Membrane</keyword>
<feature type="transmembrane region" description="Helical" evidence="1">
    <location>
        <begin position="20"/>
        <end position="43"/>
    </location>
</feature>
<keyword evidence="1" id="KW-1133">Transmembrane helix</keyword>
<keyword evidence="1" id="KW-0812">Transmembrane</keyword>
<evidence type="ECO:0000313" key="2">
    <source>
        <dbReference type="EMBL" id="KOF99859.1"/>
    </source>
</evidence>
<dbReference type="EMBL" id="KQ415876">
    <property type="protein sequence ID" value="KOF99859.1"/>
    <property type="molecule type" value="Genomic_DNA"/>
</dbReference>
<accession>A0A0L8IEM1</accession>
<organism evidence="2">
    <name type="scientific">Octopus bimaculoides</name>
    <name type="common">California two-spotted octopus</name>
    <dbReference type="NCBI Taxonomy" id="37653"/>
    <lineage>
        <taxon>Eukaryota</taxon>
        <taxon>Metazoa</taxon>
        <taxon>Spiralia</taxon>
        <taxon>Lophotrochozoa</taxon>
        <taxon>Mollusca</taxon>
        <taxon>Cephalopoda</taxon>
        <taxon>Coleoidea</taxon>
        <taxon>Octopodiformes</taxon>
        <taxon>Octopoda</taxon>
        <taxon>Incirrata</taxon>
        <taxon>Octopodidae</taxon>
        <taxon>Octopus</taxon>
    </lineage>
</organism>